<dbReference type="STRING" id="595536.GCA_000178815_03617"/>
<sequence length="85" mass="9971">MTDILARVDGSYDRRAIMALALLEYREVGGRSFGECQRWAWEQARKERALRAEGRAIELRRLRDMRAHRISHHRARRSVPLVEAA</sequence>
<reference evidence="2" key="1">
    <citation type="submission" date="2017-10" db="EMBL/GenBank/DDBJ databases">
        <title>Completed PacBio SMRT sequence of Methylosinus trichosporium OB3b reveals presence of a third large plasmid.</title>
        <authorList>
            <person name="Charles T.C."/>
            <person name="Lynch M.D.J."/>
            <person name="Heil J.R."/>
            <person name="Cheng J."/>
        </authorList>
    </citation>
    <scope>NUCLEOTIDE SEQUENCE [LARGE SCALE GENOMIC DNA]</scope>
    <source>
        <strain evidence="2">OB3b</strain>
    </source>
</reference>
<accession>A0A2D2CYJ8</accession>
<proteinExistence type="predicted"/>
<evidence type="ECO:0000313" key="2">
    <source>
        <dbReference type="Proteomes" id="UP000230709"/>
    </source>
</evidence>
<dbReference type="EMBL" id="CP023737">
    <property type="protein sequence ID" value="ATQ67786.1"/>
    <property type="molecule type" value="Genomic_DNA"/>
</dbReference>
<protein>
    <submittedName>
        <fullName evidence="1">Uncharacterized protein</fullName>
    </submittedName>
</protein>
<dbReference type="AlphaFoldDB" id="A0A2D2CYJ8"/>
<gene>
    <name evidence="1" type="ORF">CQW49_07680</name>
</gene>
<name>A0A2D2CYJ8_METT3</name>
<organism evidence="1 2">
    <name type="scientific">Methylosinus trichosporium (strain ATCC 35070 / NCIMB 11131 / UNIQEM 75 / OB3b)</name>
    <dbReference type="NCBI Taxonomy" id="595536"/>
    <lineage>
        <taxon>Bacteria</taxon>
        <taxon>Pseudomonadati</taxon>
        <taxon>Pseudomonadota</taxon>
        <taxon>Alphaproteobacteria</taxon>
        <taxon>Hyphomicrobiales</taxon>
        <taxon>Methylocystaceae</taxon>
        <taxon>Methylosinus</taxon>
    </lineage>
</organism>
<dbReference type="RefSeq" id="WP_003611127.1">
    <property type="nucleotide sequence ID" value="NZ_ADVE02000001.1"/>
</dbReference>
<dbReference type="KEGG" id="mtw:CQW49_07680"/>
<keyword evidence="2" id="KW-1185">Reference proteome</keyword>
<dbReference type="Proteomes" id="UP000230709">
    <property type="component" value="Chromosome"/>
</dbReference>
<evidence type="ECO:0000313" key="1">
    <source>
        <dbReference type="EMBL" id="ATQ67786.1"/>
    </source>
</evidence>